<gene>
    <name evidence="14" type="primary">cobA</name>
    <name evidence="14" type="ORF">GCM10023081_24780</name>
</gene>
<evidence type="ECO:0000256" key="11">
    <source>
        <dbReference type="ARBA" id="ARBA00047561"/>
    </source>
</evidence>
<dbReference type="InterPro" id="IPR014777">
    <property type="entry name" value="4pyrrole_Mease_sub1"/>
</dbReference>
<sequence length="453" mass="46397">MSDLYPASLRLLGRTVVMVGAGAVTARRIGALLDAGARVRLIAPAAHPELRDLAENGLIDWQRRDYAEGDLDEAWLVHTATGCPATDARVGADAEARRLWCVNATDHATASAWTPAVARFDDVVVAVNTAADPRRAAAIRDAIRVSHATGALPLRHRRPAASSKTAASSGPAASATTAEAGRIALVGGGPGDIGLITVRGRTLLAEADVVVADRLGPRGLLAELDPAVRVIEVGKAPGAHLATQEEINEILVAEARAGHLVVRLKGGDPYVLGRGGEEAAYARARGIDVEVVPGVTSAVSVPAAAGIPVTHRGLATGFSVVTGHQDLGEVPVRQDHTLVLLMGIARLGESVAGLLARGMDPATPVGIVERGWTPEQRVCIGTLETIAADAGRARIGNPAVIVIGRVVSLSPYAGPVSETTAPEAAPEEAVPAATPSSVTAANVPARGLSLAAR</sequence>
<dbReference type="InterPro" id="IPR050161">
    <property type="entry name" value="Siro_Cobalamin_biosynth"/>
</dbReference>
<dbReference type="InterPro" id="IPR036291">
    <property type="entry name" value="NAD(P)-bd_dom_sf"/>
</dbReference>
<evidence type="ECO:0000256" key="3">
    <source>
        <dbReference type="ARBA" id="ARBA00022603"/>
    </source>
</evidence>
<evidence type="ECO:0000259" key="13">
    <source>
        <dbReference type="Pfam" id="PF00590"/>
    </source>
</evidence>
<dbReference type="Pfam" id="PF13241">
    <property type="entry name" value="NAD_binding_7"/>
    <property type="match status" value="1"/>
</dbReference>
<feature type="region of interest" description="Disordered" evidence="12">
    <location>
        <begin position="415"/>
        <end position="438"/>
    </location>
</feature>
<dbReference type="Gene3D" id="3.40.50.720">
    <property type="entry name" value="NAD(P)-binding Rossmann-like Domain"/>
    <property type="match status" value="1"/>
</dbReference>
<dbReference type="SUPFAM" id="SSF51735">
    <property type="entry name" value="NAD(P)-binding Rossmann-fold domains"/>
    <property type="match status" value="1"/>
</dbReference>
<evidence type="ECO:0000256" key="12">
    <source>
        <dbReference type="SAM" id="MobiDB-lite"/>
    </source>
</evidence>
<evidence type="ECO:0000256" key="2">
    <source>
        <dbReference type="ARBA" id="ARBA00022573"/>
    </source>
</evidence>
<dbReference type="PANTHER" id="PTHR45790:SF3">
    <property type="entry name" value="S-ADENOSYL-L-METHIONINE-DEPENDENT UROPORPHYRINOGEN III METHYLTRANSFERASE, CHLOROPLASTIC"/>
    <property type="match status" value="1"/>
</dbReference>
<keyword evidence="10" id="KW-0511">Multifunctional enzyme</keyword>
<dbReference type="Gene3D" id="3.30.950.10">
    <property type="entry name" value="Methyltransferase, Cobalt-precorrin-4 Transmethylase, Domain 2"/>
    <property type="match status" value="1"/>
</dbReference>
<protein>
    <submittedName>
        <fullName evidence="14">Uroporphyrinogen-III C-methyltransferase</fullName>
    </submittedName>
</protein>
<dbReference type="Proteomes" id="UP001500752">
    <property type="component" value="Unassembled WGS sequence"/>
</dbReference>
<dbReference type="NCBIfam" id="TIGR01470">
    <property type="entry name" value="cysG_Nterm"/>
    <property type="match status" value="1"/>
</dbReference>
<dbReference type="Gene3D" id="3.40.1010.10">
    <property type="entry name" value="Cobalt-precorrin-4 Transmethylase, Domain 1"/>
    <property type="match status" value="1"/>
</dbReference>
<keyword evidence="6" id="KW-0560">Oxidoreductase</keyword>
<comment type="pathway">
    <text evidence="1">Porphyrin-containing compound metabolism; siroheme biosynthesis; sirohydrochlorin from precorrin-2: step 1/1.</text>
</comment>
<evidence type="ECO:0000256" key="1">
    <source>
        <dbReference type="ARBA" id="ARBA00005010"/>
    </source>
</evidence>
<proteinExistence type="predicted"/>
<evidence type="ECO:0000256" key="4">
    <source>
        <dbReference type="ARBA" id="ARBA00022679"/>
    </source>
</evidence>
<evidence type="ECO:0000256" key="5">
    <source>
        <dbReference type="ARBA" id="ARBA00022691"/>
    </source>
</evidence>
<evidence type="ECO:0000313" key="15">
    <source>
        <dbReference type="Proteomes" id="UP001500752"/>
    </source>
</evidence>
<comment type="catalytic activity">
    <reaction evidence="11">
        <text>precorrin-2 + NAD(+) = sirohydrochlorin + NADH + 2 H(+)</text>
        <dbReference type="Rhea" id="RHEA:15613"/>
        <dbReference type="ChEBI" id="CHEBI:15378"/>
        <dbReference type="ChEBI" id="CHEBI:57540"/>
        <dbReference type="ChEBI" id="CHEBI:57945"/>
        <dbReference type="ChEBI" id="CHEBI:58351"/>
        <dbReference type="ChEBI" id="CHEBI:58827"/>
        <dbReference type="EC" id="1.3.1.76"/>
    </reaction>
</comment>
<dbReference type="InterPro" id="IPR012409">
    <property type="entry name" value="Sirohaem_synth"/>
</dbReference>
<dbReference type="NCBIfam" id="NF004790">
    <property type="entry name" value="PRK06136.1"/>
    <property type="match status" value="1"/>
</dbReference>
<keyword evidence="2" id="KW-0169">Cobalamin biosynthesis</keyword>
<dbReference type="InterPro" id="IPR006366">
    <property type="entry name" value="CobA/CysG_C"/>
</dbReference>
<organism evidence="14 15">
    <name type="scientific">Arthrobacter ginkgonis</name>
    <dbReference type="NCBI Taxonomy" id="1630594"/>
    <lineage>
        <taxon>Bacteria</taxon>
        <taxon>Bacillati</taxon>
        <taxon>Actinomycetota</taxon>
        <taxon>Actinomycetes</taxon>
        <taxon>Micrococcales</taxon>
        <taxon>Micrococcaceae</taxon>
        <taxon>Arthrobacter</taxon>
    </lineage>
</organism>
<keyword evidence="9" id="KW-0627">Porphyrin biosynthesis</keyword>
<comment type="caution">
    <text evidence="14">The sequence shown here is derived from an EMBL/GenBank/DDBJ whole genome shotgun (WGS) entry which is preliminary data.</text>
</comment>
<keyword evidence="7" id="KW-0520">NAD</keyword>
<keyword evidence="5" id="KW-0949">S-adenosyl-L-methionine</keyword>
<dbReference type="PIRSF" id="PIRSF036426">
    <property type="entry name" value="Sirohaem_synth"/>
    <property type="match status" value="1"/>
</dbReference>
<dbReference type="InterPro" id="IPR014776">
    <property type="entry name" value="4pyrrole_Mease_sub2"/>
</dbReference>
<feature type="compositionally biased region" description="Low complexity" evidence="12">
    <location>
        <begin position="415"/>
        <end position="437"/>
    </location>
</feature>
<evidence type="ECO:0000256" key="9">
    <source>
        <dbReference type="ARBA" id="ARBA00023244"/>
    </source>
</evidence>
<dbReference type="SUPFAM" id="SSF53790">
    <property type="entry name" value="Tetrapyrrole methylase"/>
    <property type="match status" value="1"/>
</dbReference>
<accession>A0ABP7CFH8</accession>
<keyword evidence="4" id="KW-0808">Transferase</keyword>
<dbReference type="InterPro" id="IPR035996">
    <property type="entry name" value="4pyrrol_Methylase_sf"/>
</dbReference>
<feature type="domain" description="Tetrapyrrole methylase" evidence="13">
    <location>
        <begin position="183"/>
        <end position="386"/>
    </location>
</feature>
<evidence type="ECO:0000256" key="6">
    <source>
        <dbReference type="ARBA" id="ARBA00023002"/>
    </source>
</evidence>
<evidence type="ECO:0000256" key="7">
    <source>
        <dbReference type="ARBA" id="ARBA00023027"/>
    </source>
</evidence>
<keyword evidence="15" id="KW-1185">Reference proteome</keyword>
<evidence type="ECO:0000313" key="14">
    <source>
        <dbReference type="EMBL" id="GAA3686490.1"/>
    </source>
</evidence>
<feature type="compositionally biased region" description="Low complexity" evidence="12">
    <location>
        <begin position="160"/>
        <end position="174"/>
    </location>
</feature>
<dbReference type="NCBIfam" id="TIGR01469">
    <property type="entry name" value="cobA_cysG_Cterm"/>
    <property type="match status" value="1"/>
</dbReference>
<keyword evidence="8" id="KW-0456">Lyase</keyword>
<dbReference type="Pfam" id="PF00590">
    <property type="entry name" value="TP_methylase"/>
    <property type="match status" value="1"/>
</dbReference>
<reference evidence="15" key="1">
    <citation type="journal article" date="2019" name="Int. J. Syst. Evol. Microbiol.">
        <title>The Global Catalogue of Microorganisms (GCM) 10K type strain sequencing project: providing services to taxonomists for standard genome sequencing and annotation.</title>
        <authorList>
            <consortium name="The Broad Institute Genomics Platform"/>
            <consortium name="The Broad Institute Genome Sequencing Center for Infectious Disease"/>
            <person name="Wu L."/>
            <person name="Ma J."/>
        </authorList>
    </citation>
    <scope>NUCLEOTIDE SEQUENCE [LARGE SCALE GENOMIC DNA]</scope>
    <source>
        <strain evidence="15">JCM 30742</strain>
    </source>
</reference>
<dbReference type="CDD" id="cd11642">
    <property type="entry name" value="SUMT"/>
    <property type="match status" value="1"/>
</dbReference>
<name>A0ABP7CFH8_9MICC</name>
<evidence type="ECO:0000256" key="10">
    <source>
        <dbReference type="ARBA" id="ARBA00023268"/>
    </source>
</evidence>
<dbReference type="RefSeq" id="WP_345151143.1">
    <property type="nucleotide sequence ID" value="NZ_BAABEO010000017.1"/>
</dbReference>
<dbReference type="PANTHER" id="PTHR45790">
    <property type="entry name" value="SIROHEME SYNTHASE-RELATED"/>
    <property type="match status" value="1"/>
</dbReference>
<keyword evidence="3" id="KW-0489">Methyltransferase</keyword>
<dbReference type="EMBL" id="BAABEO010000017">
    <property type="protein sequence ID" value="GAA3686490.1"/>
    <property type="molecule type" value="Genomic_DNA"/>
</dbReference>
<feature type="region of interest" description="Disordered" evidence="12">
    <location>
        <begin position="155"/>
        <end position="174"/>
    </location>
</feature>
<evidence type="ECO:0000256" key="8">
    <source>
        <dbReference type="ARBA" id="ARBA00023239"/>
    </source>
</evidence>
<dbReference type="InterPro" id="IPR006367">
    <property type="entry name" value="Sirohaem_synthase_N"/>
</dbReference>
<dbReference type="InterPro" id="IPR000878">
    <property type="entry name" value="4pyrrol_Mease"/>
</dbReference>